<accession>A0A175YFG5</accession>
<dbReference type="FunFam" id="3.40.50.720:FF:000084">
    <property type="entry name" value="Short-chain dehydrogenase reductase"/>
    <property type="match status" value="1"/>
</dbReference>
<dbReference type="InterPro" id="IPR036291">
    <property type="entry name" value="NAD(P)-bd_dom_sf"/>
</dbReference>
<dbReference type="KEGG" id="dcr:108200504"/>
<dbReference type="PROSITE" id="PS00061">
    <property type="entry name" value="ADH_SHORT"/>
    <property type="match status" value="1"/>
</dbReference>
<evidence type="ECO:0000313" key="3">
    <source>
        <dbReference type="EMBL" id="WOH14608.1"/>
    </source>
</evidence>
<dbReference type="OrthoDB" id="47007at2759"/>
<name>A0A175YFG5_DAUCS</name>
<evidence type="ECO:0000313" key="2">
    <source>
        <dbReference type="EMBL" id="KZM82010.1"/>
    </source>
</evidence>
<proteinExistence type="inferred from homology"/>
<sequence>MEAWSNLEGKVVMVTGASSGFGRELCVDLAKAGCKVIAAARRTNRLQSLCEEINRFPDAIELTEAHMSGRISCRAEAVELDVAGEEESIKMAVERAWKCFGRIDALVNNAGIRGGVKSSLELSEEEWNTVVRTNLTGSWLVSKYVGLRMVEADQEGCIINISSSVGLNRTISPRALAYTSSKTGLNALTKIMALELGKHNIRVNSISPDIFLSQITESLMKQKWLKNVAKRAIPLQAFLTPDPALTSLVRYLIHDSSKYVTGNTFIVDAGITLPGLSIFSSL</sequence>
<dbReference type="AlphaFoldDB" id="A0A175YFG5"/>
<evidence type="ECO:0000256" key="1">
    <source>
        <dbReference type="RuleBase" id="RU000363"/>
    </source>
</evidence>
<dbReference type="OMA" id="AGISFMH"/>
<dbReference type="Proteomes" id="UP000077755">
    <property type="component" value="Chromosome 9"/>
</dbReference>
<dbReference type="PRINTS" id="PR00080">
    <property type="entry name" value="SDRFAMILY"/>
</dbReference>
<reference evidence="2" key="1">
    <citation type="journal article" date="2016" name="Nat. Genet.">
        <title>A high-quality carrot genome assembly provides new insights into carotenoid accumulation and asterid genome evolution.</title>
        <authorList>
            <person name="Iorizzo M."/>
            <person name="Ellison S."/>
            <person name="Senalik D."/>
            <person name="Zeng P."/>
            <person name="Satapoomin P."/>
            <person name="Huang J."/>
            <person name="Bowman M."/>
            <person name="Iovene M."/>
            <person name="Sanseverino W."/>
            <person name="Cavagnaro P."/>
            <person name="Yildiz M."/>
            <person name="Macko-Podgorni A."/>
            <person name="Moranska E."/>
            <person name="Grzebelus E."/>
            <person name="Grzebelus D."/>
            <person name="Ashrafi H."/>
            <person name="Zheng Z."/>
            <person name="Cheng S."/>
            <person name="Spooner D."/>
            <person name="Van Deynze A."/>
            <person name="Simon P."/>
        </authorList>
    </citation>
    <scope>NUCLEOTIDE SEQUENCE [LARGE SCALE GENOMIC DNA]</scope>
    <source>
        <tissue evidence="2">Leaf</tissue>
    </source>
</reference>
<dbReference type="PANTHER" id="PTHR44375">
    <property type="entry name" value="BETA-KETOACYL-ACP REDUCTASE-LIKE PROTEIN-RELATED"/>
    <property type="match status" value="1"/>
</dbReference>
<dbReference type="STRING" id="79200.A0A175YFG5"/>
<dbReference type="CDD" id="cd05233">
    <property type="entry name" value="SDR_c"/>
    <property type="match status" value="1"/>
</dbReference>
<dbReference type="EMBL" id="LNRQ01000009">
    <property type="protein sequence ID" value="KZM82010.1"/>
    <property type="molecule type" value="Genomic_DNA"/>
</dbReference>
<evidence type="ECO:0000313" key="4">
    <source>
        <dbReference type="Proteomes" id="UP000077755"/>
    </source>
</evidence>
<gene>
    <name evidence="2" type="ORF">DCAR_029623</name>
    <name evidence="3" type="ORF">DCAR_0934128</name>
</gene>
<reference evidence="3" key="2">
    <citation type="submission" date="2022-03" db="EMBL/GenBank/DDBJ databases">
        <title>Draft title - Genomic analysis of global carrot germplasm unveils the trajectory of domestication and the origin of high carotenoid orange carrot.</title>
        <authorList>
            <person name="Iorizzo M."/>
            <person name="Ellison S."/>
            <person name="Senalik D."/>
            <person name="Macko-Podgorni A."/>
            <person name="Grzebelus D."/>
            <person name="Bostan H."/>
            <person name="Rolling W."/>
            <person name="Curaba J."/>
            <person name="Simon P."/>
        </authorList>
    </citation>
    <scope>NUCLEOTIDE SEQUENCE</scope>
    <source>
        <tissue evidence="3">Leaf</tissue>
    </source>
</reference>
<dbReference type="SUPFAM" id="SSF51735">
    <property type="entry name" value="NAD(P)-binding Rossmann-fold domains"/>
    <property type="match status" value="1"/>
</dbReference>
<dbReference type="Gene3D" id="3.40.50.720">
    <property type="entry name" value="NAD(P)-binding Rossmann-like Domain"/>
    <property type="match status" value="1"/>
</dbReference>
<dbReference type="InterPro" id="IPR020904">
    <property type="entry name" value="Sc_DH/Rdtase_CS"/>
</dbReference>
<protein>
    <recommendedName>
        <fullName evidence="5">3-oxoacyl-[acyl-carrier-protein] reductase</fullName>
    </recommendedName>
</protein>
<dbReference type="GO" id="GO:0016616">
    <property type="term" value="F:oxidoreductase activity, acting on the CH-OH group of donors, NAD or NADP as acceptor"/>
    <property type="evidence" value="ECO:0007669"/>
    <property type="project" value="UniProtKB-ARBA"/>
</dbReference>
<dbReference type="EMBL" id="CP093351">
    <property type="protein sequence ID" value="WOH14608.1"/>
    <property type="molecule type" value="Genomic_DNA"/>
</dbReference>
<dbReference type="PANTHER" id="PTHR44375:SF2">
    <property type="entry name" value="BETA-KETOACYL-ACP REDUCTASE-LIKE PROTEIN-RELATED"/>
    <property type="match status" value="1"/>
</dbReference>
<dbReference type="Gramene" id="KZM82010">
    <property type="protein sequence ID" value="KZM82010"/>
    <property type="gene ID" value="DCAR_029623"/>
</dbReference>
<dbReference type="PRINTS" id="PR00081">
    <property type="entry name" value="GDHRDH"/>
</dbReference>
<comment type="similarity">
    <text evidence="1">Belongs to the short-chain dehydrogenases/reductases (SDR) family.</text>
</comment>
<dbReference type="Pfam" id="PF00106">
    <property type="entry name" value="adh_short"/>
    <property type="match status" value="1"/>
</dbReference>
<dbReference type="InterPro" id="IPR002347">
    <property type="entry name" value="SDR_fam"/>
</dbReference>
<organism evidence="2">
    <name type="scientific">Daucus carota subsp. sativus</name>
    <name type="common">Carrot</name>
    <dbReference type="NCBI Taxonomy" id="79200"/>
    <lineage>
        <taxon>Eukaryota</taxon>
        <taxon>Viridiplantae</taxon>
        <taxon>Streptophyta</taxon>
        <taxon>Embryophyta</taxon>
        <taxon>Tracheophyta</taxon>
        <taxon>Spermatophyta</taxon>
        <taxon>Magnoliopsida</taxon>
        <taxon>eudicotyledons</taxon>
        <taxon>Gunneridae</taxon>
        <taxon>Pentapetalae</taxon>
        <taxon>asterids</taxon>
        <taxon>campanulids</taxon>
        <taxon>Apiales</taxon>
        <taxon>Apiaceae</taxon>
        <taxon>Apioideae</taxon>
        <taxon>Scandiceae</taxon>
        <taxon>Daucinae</taxon>
        <taxon>Daucus</taxon>
        <taxon>Daucus sect. Daucus</taxon>
    </lineage>
</organism>
<evidence type="ECO:0008006" key="5">
    <source>
        <dbReference type="Google" id="ProtNLM"/>
    </source>
</evidence>
<keyword evidence="4" id="KW-1185">Reference proteome</keyword>